<evidence type="ECO:0000313" key="1">
    <source>
        <dbReference type="EMBL" id="KAB0497193.1"/>
    </source>
</evidence>
<dbReference type="AlphaFoldDB" id="A0A7V7NYU2"/>
<dbReference type="EMBL" id="VZPO01000014">
    <property type="protein sequence ID" value="KAB0497193.1"/>
    <property type="molecule type" value="Genomic_DNA"/>
</dbReference>
<dbReference type="Proteomes" id="UP000434925">
    <property type="component" value="Unassembled WGS sequence"/>
</dbReference>
<gene>
    <name evidence="1" type="ORF">F7R14_28045</name>
</gene>
<accession>A0A7V7NYU2</accession>
<name>A0A7V7NYU2_9PSED</name>
<reference evidence="1 2" key="1">
    <citation type="submission" date="2019-09" db="EMBL/GenBank/DDBJ databases">
        <title>Draft genome sequences of 48 bacterial type strains from the CCUG.</title>
        <authorList>
            <person name="Tunovic T."/>
            <person name="Pineiro-Iglesias B."/>
            <person name="Unosson C."/>
            <person name="Inganas E."/>
            <person name="Ohlen M."/>
            <person name="Cardew S."/>
            <person name="Jensie-Markopoulos S."/>
            <person name="Salva-Serra F."/>
            <person name="Jaen-Luchoro D."/>
            <person name="Karlsson R."/>
            <person name="Svensson-Stadler L."/>
            <person name="Chun J."/>
            <person name="Moore E."/>
        </authorList>
    </citation>
    <scope>NUCLEOTIDE SEQUENCE [LARGE SCALE GENOMIC DNA]</scope>
    <source>
        <strain evidence="1 2">CCUG 51522</strain>
    </source>
</reference>
<protein>
    <submittedName>
        <fullName evidence="1">Uncharacterized protein</fullName>
    </submittedName>
</protein>
<proteinExistence type="predicted"/>
<evidence type="ECO:0000313" key="2">
    <source>
        <dbReference type="Proteomes" id="UP000434925"/>
    </source>
</evidence>
<sequence length="62" mass="6770">MPVSEEGCQVQNLWRGGLPPLDCEAVLKPATSFCQAHRTHRICDCFAAERGQAPSPQVLAFT</sequence>
<organism evidence="1 2">
    <name type="scientific">Pseudomonas lini</name>
    <dbReference type="NCBI Taxonomy" id="163011"/>
    <lineage>
        <taxon>Bacteria</taxon>
        <taxon>Pseudomonadati</taxon>
        <taxon>Pseudomonadota</taxon>
        <taxon>Gammaproteobacteria</taxon>
        <taxon>Pseudomonadales</taxon>
        <taxon>Pseudomonadaceae</taxon>
        <taxon>Pseudomonas</taxon>
    </lineage>
</organism>
<comment type="caution">
    <text evidence="1">The sequence shown here is derived from an EMBL/GenBank/DDBJ whole genome shotgun (WGS) entry which is preliminary data.</text>
</comment>